<dbReference type="RefSeq" id="WP_345235485.1">
    <property type="nucleotide sequence ID" value="NZ_BAABGZ010000016.1"/>
</dbReference>
<accession>A0ABP8I9M8</accession>
<dbReference type="Pfam" id="PF01863">
    <property type="entry name" value="YgjP-like"/>
    <property type="match status" value="1"/>
</dbReference>
<organism evidence="2 3">
    <name type="scientific">Hymenobacter saemangeumensis</name>
    <dbReference type="NCBI Taxonomy" id="1084522"/>
    <lineage>
        <taxon>Bacteria</taxon>
        <taxon>Pseudomonadati</taxon>
        <taxon>Bacteroidota</taxon>
        <taxon>Cytophagia</taxon>
        <taxon>Cytophagales</taxon>
        <taxon>Hymenobacteraceae</taxon>
        <taxon>Hymenobacter</taxon>
    </lineage>
</organism>
<evidence type="ECO:0000313" key="3">
    <source>
        <dbReference type="Proteomes" id="UP001501153"/>
    </source>
</evidence>
<comment type="caution">
    <text evidence="2">The sequence shown here is derived from an EMBL/GenBank/DDBJ whole genome shotgun (WGS) entry which is preliminary data.</text>
</comment>
<dbReference type="EMBL" id="BAABGZ010000016">
    <property type="protein sequence ID" value="GAA4354264.1"/>
    <property type="molecule type" value="Genomic_DNA"/>
</dbReference>
<evidence type="ECO:0000313" key="2">
    <source>
        <dbReference type="EMBL" id="GAA4354264.1"/>
    </source>
</evidence>
<protein>
    <submittedName>
        <fullName evidence="2">SprT family zinc-dependent metalloprotease</fullName>
    </submittedName>
</protein>
<dbReference type="Proteomes" id="UP001501153">
    <property type="component" value="Unassembled WGS sequence"/>
</dbReference>
<proteinExistence type="predicted"/>
<keyword evidence="3" id="KW-1185">Reference proteome</keyword>
<gene>
    <name evidence="2" type="ORF">GCM10023185_15860</name>
</gene>
<dbReference type="GO" id="GO:0008237">
    <property type="term" value="F:metallopeptidase activity"/>
    <property type="evidence" value="ECO:0007669"/>
    <property type="project" value="UniProtKB-KW"/>
</dbReference>
<dbReference type="CDD" id="cd07344">
    <property type="entry name" value="M48_yhfN_like"/>
    <property type="match status" value="1"/>
</dbReference>
<keyword evidence="2" id="KW-0482">Metalloprotease</keyword>
<dbReference type="InterPro" id="IPR002725">
    <property type="entry name" value="YgjP-like_metallopeptidase"/>
</dbReference>
<reference evidence="3" key="1">
    <citation type="journal article" date="2019" name="Int. J. Syst. Evol. Microbiol.">
        <title>The Global Catalogue of Microorganisms (GCM) 10K type strain sequencing project: providing services to taxonomists for standard genome sequencing and annotation.</title>
        <authorList>
            <consortium name="The Broad Institute Genomics Platform"/>
            <consortium name="The Broad Institute Genome Sequencing Center for Infectious Disease"/>
            <person name="Wu L."/>
            <person name="Ma J."/>
        </authorList>
    </citation>
    <scope>NUCLEOTIDE SEQUENCE [LARGE SCALE GENOMIC DNA]</scope>
    <source>
        <strain evidence="3">JCM 17923</strain>
    </source>
</reference>
<dbReference type="Gene3D" id="3.30.2010.10">
    <property type="entry name" value="Metalloproteases ('zincins'), catalytic domain"/>
    <property type="match status" value="1"/>
</dbReference>
<dbReference type="InterPro" id="IPR053136">
    <property type="entry name" value="UTP_pyrophosphatase-like"/>
</dbReference>
<dbReference type="PANTHER" id="PTHR30399">
    <property type="entry name" value="UNCHARACTERIZED PROTEIN YGJP"/>
    <property type="match status" value="1"/>
</dbReference>
<keyword evidence="2" id="KW-0645">Protease</keyword>
<evidence type="ECO:0000259" key="1">
    <source>
        <dbReference type="Pfam" id="PF01863"/>
    </source>
</evidence>
<dbReference type="PANTHER" id="PTHR30399:SF1">
    <property type="entry name" value="UTP PYROPHOSPHATASE"/>
    <property type="match status" value="1"/>
</dbReference>
<keyword evidence="2" id="KW-0378">Hydrolase</keyword>
<feature type="domain" description="YgjP-like metallopeptidase" evidence="1">
    <location>
        <begin position="31"/>
        <end position="240"/>
    </location>
</feature>
<name>A0ABP8I9M8_9BACT</name>
<sequence length="244" mass="27704">MPRSFTLPPQAASITFNNQRIDYTLLFRSRRTIGFAVRPDGSVRVTAPAGTSAEWVASQVLKKAAWILKHQASFRMRPPAAPARQYEAGATHFFLGEPYTLRLLSGQRPHVQPMGPDLLITTPEPPTAAALEDLLHAFYARQGATLFAASFARIWPRFAEFNLPLPALFVRRMRTRWGSCTPSRNCIRLSTDLVRASEACIDYVMLHECCHLLVPDHSAAFYELQTRLMPDWERWKRELNGLPR</sequence>